<accession>A0ABU5ZQ23</accession>
<keyword evidence="5" id="KW-1185">Reference proteome</keyword>
<dbReference type="Proteomes" id="UP001310386">
    <property type="component" value="Unassembled WGS sequence"/>
</dbReference>
<protein>
    <submittedName>
        <fullName evidence="4">Spore germination protein</fullName>
    </submittedName>
</protein>
<reference evidence="4" key="1">
    <citation type="submission" date="2023-12" db="EMBL/GenBank/DDBJ databases">
        <title>Fervidustalea candida gen. nov., sp. nov., a novel member of the family Paenibacillaceae isolated from a geothermal area.</title>
        <authorList>
            <person name="Li W.-J."/>
            <person name="Jiao J.-Y."/>
            <person name="Chen Y."/>
        </authorList>
    </citation>
    <scope>NUCLEOTIDE SEQUENCE</scope>
    <source>
        <strain evidence="4">SYSU GA230002</strain>
    </source>
</reference>
<dbReference type="PIRSF" id="PIRSF005690">
    <property type="entry name" value="GerBA"/>
    <property type="match status" value="1"/>
</dbReference>
<evidence type="ECO:0000313" key="5">
    <source>
        <dbReference type="Proteomes" id="UP001310386"/>
    </source>
</evidence>
<dbReference type="EMBL" id="JAYJLD010000035">
    <property type="protein sequence ID" value="MEB3103425.1"/>
    <property type="molecule type" value="Genomic_DNA"/>
</dbReference>
<dbReference type="InterPro" id="IPR004995">
    <property type="entry name" value="Spore_Ger"/>
</dbReference>
<sequence>MFSLFKRFLNKSSAYDLQSKPQSNTDTESSLLNENSLIENFRRCSDVKHHRFKLNAMDEQSAVLMLYCEGLSDSQQFIHEIAVPRLNEFYKVNGFASAEAFVSSSQLQLETLPVETWRREAVKHIFEGKLLLYIPAFHTIFSLDISKKPARKPEQSNIEVSIRGAKDGFVEELATNAGLIRKRVKSSSMAYETRTVGVRTQTAIGIFYLYDIVDPQIVADIHQKLDNIQIDGIFSATQLEEMMSPTRALFPLMAYTGRPDFTVNCIMNGRVAIIVDGTPAALIVPANLFLLVKTPEDIHFTALSATFGQALRLLGLVISLILPAFWVAILGYHQEQLPYFLLATIGVNRLGIPLDIAGEIFLALLFLEILREAGTRLPSAVGSTITVVGGLIIGDAAIRAGFLSPSIVVIGAITHVFGATLSSQALAGTISILRFFMFFLAAILGIYGFFLGLFILITHLSTLRSCGIPYLAPISPPFKDFANALLRLPWNWKKKRPEMLNPQDPRNQGEQP</sequence>
<feature type="transmembrane region" description="Helical" evidence="3">
    <location>
        <begin position="433"/>
        <end position="457"/>
    </location>
</feature>
<dbReference type="InterPro" id="IPR050768">
    <property type="entry name" value="UPF0353/GerABKA_families"/>
</dbReference>
<comment type="caution">
    <text evidence="4">The sequence shown here is derived from an EMBL/GenBank/DDBJ whole genome shotgun (WGS) entry which is preliminary data.</text>
</comment>
<evidence type="ECO:0000256" key="2">
    <source>
        <dbReference type="ARBA" id="ARBA00023136"/>
    </source>
</evidence>
<organism evidence="4 5">
    <name type="scientific">Ferviditalea candida</name>
    <dbReference type="NCBI Taxonomy" id="3108399"/>
    <lineage>
        <taxon>Bacteria</taxon>
        <taxon>Bacillati</taxon>
        <taxon>Bacillota</taxon>
        <taxon>Bacilli</taxon>
        <taxon>Bacillales</taxon>
        <taxon>Paenibacillaceae</taxon>
        <taxon>Ferviditalea</taxon>
    </lineage>
</organism>
<evidence type="ECO:0000256" key="1">
    <source>
        <dbReference type="ARBA" id="ARBA00005278"/>
    </source>
</evidence>
<comment type="similarity">
    <text evidence="1">Belongs to the GerABKA family.</text>
</comment>
<dbReference type="PANTHER" id="PTHR22550:SF5">
    <property type="entry name" value="LEUCINE ZIPPER PROTEIN 4"/>
    <property type="match status" value="1"/>
</dbReference>
<gene>
    <name evidence="4" type="ORF">VF724_17470</name>
</gene>
<keyword evidence="2 3" id="KW-0472">Membrane</keyword>
<feature type="transmembrane region" description="Helical" evidence="3">
    <location>
        <begin position="400"/>
        <end position="421"/>
    </location>
</feature>
<dbReference type="PANTHER" id="PTHR22550">
    <property type="entry name" value="SPORE GERMINATION PROTEIN"/>
    <property type="match status" value="1"/>
</dbReference>
<dbReference type="RefSeq" id="WP_371755551.1">
    <property type="nucleotide sequence ID" value="NZ_JAYJLD010000035.1"/>
</dbReference>
<keyword evidence="3" id="KW-1133">Transmembrane helix</keyword>
<feature type="transmembrane region" description="Helical" evidence="3">
    <location>
        <begin position="271"/>
        <end position="292"/>
    </location>
</feature>
<feature type="transmembrane region" description="Helical" evidence="3">
    <location>
        <begin position="377"/>
        <end position="394"/>
    </location>
</feature>
<feature type="transmembrane region" description="Helical" evidence="3">
    <location>
        <begin position="352"/>
        <end position="370"/>
    </location>
</feature>
<evidence type="ECO:0000256" key="3">
    <source>
        <dbReference type="SAM" id="Phobius"/>
    </source>
</evidence>
<evidence type="ECO:0000313" key="4">
    <source>
        <dbReference type="EMBL" id="MEB3103425.1"/>
    </source>
</evidence>
<keyword evidence="3" id="KW-0812">Transmembrane</keyword>
<name>A0ABU5ZQ23_9BACL</name>
<feature type="transmembrane region" description="Helical" evidence="3">
    <location>
        <begin position="313"/>
        <end position="332"/>
    </location>
</feature>
<dbReference type="Pfam" id="PF03323">
    <property type="entry name" value="GerA"/>
    <property type="match status" value="1"/>
</dbReference>
<proteinExistence type="inferred from homology"/>